<dbReference type="Proteomes" id="UP001596152">
    <property type="component" value="Unassembled WGS sequence"/>
</dbReference>
<sequence>MAEELDVVALKVDRPDLGLVTGDRGAVVMVFDAGACEVEFVNSDGSTRAMATFGADEIEVVWRIADSRQPELRKAAN</sequence>
<dbReference type="Pfam" id="PF16277">
    <property type="entry name" value="DUF4926"/>
    <property type="match status" value="1"/>
</dbReference>
<reference evidence="2" key="1">
    <citation type="journal article" date="2019" name="Int. J. Syst. Evol. Microbiol.">
        <title>The Global Catalogue of Microorganisms (GCM) 10K type strain sequencing project: providing services to taxonomists for standard genome sequencing and annotation.</title>
        <authorList>
            <consortium name="The Broad Institute Genomics Platform"/>
            <consortium name="The Broad Institute Genome Sequencing Center for Infectious Disease"/>
            <person name="Wu L."/>
            <person name="Ma J."/>
        </authorList>
    </citation>
    <scope>NUCLEOTIDE SEQUENCE [LARGE SCALE GENOMIC DNA]</scope>
    <source>
        <strain evidence="2">JCM 12125</strain>
    </source>
</reference>
<accession>A0ABW0FW53</accession>
<dbReference type="InterPro" id="IPR032568">
    <property type="entry name" value="DUF4926"/>
</dbReference>
<gene>
    <name evidence="1" type="ORF">ACFPIE_14610</name>
</gene>
<proteinExistence type="predicted"/>
<keyword evidence="2" id="KW-1185">Reference proteome</keyword>
<evidence type="ECO:0000313" key="2">
    <source>
        <dbReference type="Proteomes" id="UP001596152"/>
    </source>
</evidence>
<dbReference type="RefSeq" id="WP_374037613.1">
    <property type="nucleotide sequence ID" value="NZ_CP169082.1"/>
</dbReference>
<organism evidence="1 2">
    <name type="scientific">Brevundimonas staleyi</name>
    <dbReference type="NCBI Taxonomy" id="74326"/>
    <lineage>
        <taxon>Bacteria</taxon>
        <taxon>Pseudomonadati</taxon>
        <taxon>Pseudomonadota</taxon>
        <taxon>Alphaproteobacteria</taxon>
        <taxon>Caulobacterales</taxon>
        <taxon>Caulobacteraceae</taxon>
        <taxon>Brevundimonas</taxon>
    </lineage>
</organism>
<evidence type="ECO:0000313" key="1">
    <source>
        <dbReference type="EMBL" id="MFC5345148.1"/>
    </source>
</evidence>
<comment type="caution">
    <text evidence="1">The sequence shown here is derived from an EMBL/GenBank/DDBJ whole genome shotgun (WGS) entry which is preliminary data.</text>
</comment>
<dbReference type="EMBL" id="JBHSLF010000039">
    <property type="protein sequence ID" value="MFC5345148.1"/>
    <property type="molecule type" value="Genomic_DNA"/>
</dbReference>
<name>A0ABW0FW53_9CAUL</name>
<protein>
    <submittedName>
        <fullName evidence="1">DUF4926 domain-containing protein</fullName>
    </submittedName>
</protein>